<gene>
    <name evidence="3" type="ORF">PENSUB_4244</name>
</gene>
<protein>
    <recommendedName>
        <fullName evidence="2">AMP-dependent synthetase/ligase domain-containing protein</fullName>
    </recommendedName>
</protein>
<dbReference type="AlphaFoldDB" id="A0A1Q5UCX2"/>
<dbReference type="InterPro" id="IPR000873">
    <property type="entry name" value="AMP-dep_synth/lig_dom"/>
</dbReference>
<name>A0A1Q5UCX2_9EURO</name>
<dbReference type="InterPro" id="IPR042099">
    <property type="entry name" value="ANL_N_sf"/>
</dbReference>
<comment type="similarity">
    <text evidence="1">Belongs to the ATP-dependent AMP-binding enzyme family.</text>
</comment>
<comment type="caution">
    <text evidence="3">The sequence shown here is derived from an EMBL/GenBank/DDBJ whole genome shotgun (WGS) entry which is preliminary data.</text>
</comment>
<proteinExistence type="inferred from homology"/>
<dbReference type="STRING" id="1316194.A0A1Q5UCX2"/>
<dbReference type="Proteomes" id="UP000186955">
    <property type="component" value="Unassembled WGS sequence"/>
</dbReference>
<dbReference type="PANTHER" id="PTHR43201:SF8">
    <property type="entry name" value="ACYL-COA SYNTHETASE FAMILY MEMBER 3"/>
    <property type="match status" value="1"/>
</dbReference>
<dbReference type="PANTHER" id="PTHR43201">
    <property type="entry name" value="ACYL-COA SYNTHETASE"/>
    <property type="match status" value="1"/>
</dbReference>
<evidence type="ECO:0000313" key="3">
    <source>
        <dbReference type="EMBL" id="OKP10327.1"/>
    </source>
</evidence>
<dbReference type="GO" id="GO:0006631">
    <property type="term" value="P:fatty acid metabolic process"/>
    <property type="evidence" value="ECO:0007669"/>
    <property type="project" value="TreeGrafter"/>
</dbReference>
<dbReference type="SUPFAM" id="SSF56801">
    <property type="entry name" value="Acetyl-CoA synthetase-like"/>
    <property type="match status" value="1"/>
</dbReference>
<reference evidence="3 4" key="1">
    <citation type="submission" date="2016-10" db="EMBL/GenBank/DDBJ databases">
        <title>Genome sequence of the ascomycete fungus Penicillium subrubescens.</title>
        <authorList>
            <person name="De Vries R.P."/>
            <person name="Peng M."/>
            <person name="Dilokpimol A."/>
            <person name="Hilden K."/>
            <person name="Makela M.R."/>
            <person name="Grigoriev I."/>
            <person name="Riley R."/>
            <person name="Granchi Z."/>
        </authorList>
    </citation>
    <scope>NUCLEOTIDE SEQUENCE [LARGE SCALE GENOMIC DNA]</scope>
    <source>
        <strain evidence="3 4">CBS 132785</strain>
    </source>
</reference>
<evidence type="ECO:0000259" key="2">
    <source>
        <dbReference type="Pfam" id="PF00501"/>
    </source>
</evidence>
<keyword evidence="4" id="KW-1185">Reference proteome</keyword>
<dbReference type="GO" id="GO:0031956">
    <property type="term" value="F:medium-chain fatty acid-CoA ligase activity"/>
    <property type="evidence" value="ECO:0007669"/>
    <property type="project" value="TreeGrafter"/>
</dbReference>
<sequence length="355" mass="39351">MNKFPNDPIFVNLLRLRQSVQGVLIHDDYGIDAGPTDLLNDISRLRETLRRELPADWYDARGLLRPDTGCIATISPSGYYFLVAFFTIAALGGTCIPLPTKATPNETLRLLTSANVTYILSEPNTIQQVAVIKEHAINIETIQIERKAGCEFTYGSDFEIDETLSIDPHQPCMVILTSGGNTGLPKSVVIPRRTFFYSGKTEPDRLFLAFRPVHWMGGVSGLLARVLRGTKIHWPRRSFDPAIFWEIFKQGTITDVSFSSSLFKSLEDYYLVNICRLPSDEREVYVSGVGKIRVATISGSAMNPATAQFWIELTGMKIRNVYGSSELGGMVLASGIDAPYVDVGYAWIIASVTPV</sequence>
<feature type="domain" description="AMP-dependent synthetase/ligase" evidence="2">
    <location>
        <begin position="67"/>
        <end position="333"/>
    </location>
</feature>
<evidence type="ECO:0000256" key="1">
    <source>
        <dbReference type="ARBA" id="ARBA00006432"/>
    </source>
</evidence>
<evidence type="ECO:0000313" key="4">
    <source>
        <dbReference type="Proteomes" id="UP000186955"/>
    </source>
</evidence>
<dbReference type="Pfam" id="PF00501">
    <property type="entry name" value="AMP-binding"/>
    <property type="match status" value="1"/>
</dbReference>
<organism evidence="3 4">
    <name type="scientific">Penicillium subrubescens</name>
    <dbReference type="NCBI Taxonomy" id="1316194"/>
    <lineage>
        <taxon>Eukaryota</taxon>
        <taxon>Fungi</taxon>
        <taxon>Dikarya</taxon>
        <taxon>Ascomycota</taxon>
        <taxon>Pezizomycotina</taxon>
        <taxon>Eurotiomycetes</taxon>
        <taxon>Eurotiomycetidae</taxon>
        <taxon>Eurotiales</taxon>
        <taxon>Aspergillaceae</taxon>
        <taxon>Penicillium</taxon>
    </lineage>
</organism>
<accession>A0A1Q5UCX2</accession>
<dbReference type="Gene3D" id="3.40.50.12780">
    <property type="entry name" value="N-terminal domain of ligase-like"/>
    <property type="match status" value="1"/>
</dbReference>
<dbReference type="EMBL" id="MNBE01000358">
    <property type="protein sequence ID" value="OKP10327.1"/>
    <property type="molecule type" value="Genomic_DNA"/>
</dbReference>